<proteinExistence type="predicted"/>
<feature type="region of interest" description="Disordered" evidence="1">
    <location>
        <begin position="229"/>
        <end position="250"/>
    </location>
</feature>
<protein>
    <submittedName>
        <fullName evidence="3">Uncharacterized protein LOC106013402</fullName>
    </submittedName>
</protein>
<sequence>HTRTHTHCIYHEHLYSTGKRITKSKIVYFFSACDKFPNYKACHAPPVIIPGPVNDVKLTLVPYWGRFLGLVSWQPPDKFGSAGVVKSYHLFWGIINLRRHDLISGFKKILGHIILPATELNADLDINMTRLTTYETVGVLIRAAAPSQVIDSPFGDITLASNTISPASITRSVLLRQKDVVIVQQDEEEEEGGQAEPVEVEVYWRQPPTDSELNVTAFGVQWGRLSRDNENGTSGSAQLLDGNFTVTSGG</sequence>
<reference evidence="3" key="1">
    <citation type="submission" date="2025-08" db="UniProtKB">
        <authorList>
            <consortium name="RefSeq"/>
        </authorList>
    </citation>
    <scope>IDENTIFICATION</scope>
</reference>
<gene>
    <name evidence="3" type="primary">LOC106013402</name>
</gene>
<dbReference type="RefSeq" id="XP_035828711.1">
    <property type="nucleotide sequence ID" value="XM_035972818.1"/>
</dbReference>
<keyword evidence="2" id="KW-1185">Reference proteome</keyword>
<dbReference type="Proteomes" id="UP000694888">
    <property type="component" value="Unplaced"/>
</dbReference>
<organism evidence="2 3">
    <name type="scientific">Aplysia californica</name>
    <name type="common">California sea hare</name>
    <dbReference type="NCBI Taxonomy" id="6500"/>
    <lineage>
        <taxon>Eukaryota</taxon>
        <taxon>Metazoa</taxon>
        <taxon>Spiralia</taxon>
        <taxon>Lophotrochozoa</taxon>
        <taxon>Mollusca</taxon>
        <taxon>Gastropoda</taxon>
        <taxon>Heterobranchia</taxon>
        <taxon>Euthyneura</taxon>
        <taxon>Tectipleura</taxon>
        <taxon>Aplysiida</taxon>
        <taxon>Aplysioidea</taxon>
        <taxon>Aplysiidae</taxon>
        <taxon>Aplysia</taxon>
    </lineage>
</organism>
<evidence type="ECO:0000256" key="1">
    <source>
        <dbReference type="SAM" id="MobiDB-lite"/>
    </source>
</evidence>
<feature type="non-terminal residue" evidence="3">
    <location>
        <position position="1"/>
    </location>
</feature>
<name>A0ABM1W218_APLCA</name>
<evidence type="ECO:0000313" key="3">
    <source>
        <dbReference type="RefSeq" id="XP_035828711.1"/>
    </source>
</evidence>
<accession>A0ABM1W218</accession>
<evidence type="ECO:0000313" key="2">
    <source>
        <dbReference type="Proteomes" id="UP000694888"/>
    </source>
</evidence>
<dbReference type="GeneID" id="106013402"/>